<reference evidence="1" key="1">
    <citation type="submission" date="2013-11" db="EMBL/GenBank/DDBJ databases">
        <authorList>
            <person name="Aslett M."/>
        </authorList>
    </citation>
    <scope>NUCLEOTIDE SEQUENCE [LARGE SCALE GENOMIC DNA]</scope>
    <source>
        <strain evidence="1">Edinburgh</strain>
    </source>
</reference>
<dbReference type="WBParaSite" id="TMUE_3000011391.2">
    <property type="protein sequence ID" value="TMUE_3000011391.2"/>
    <property type="gene ID" value="WBGene00301316"/>
</dbReference>
<evidence type="ECO:0000313" key="1">
    <source>
        <dbReference type="Proteomes" id="UP000046395"/>
    </source>
</evidence>
<proteinExistence type="predicted"/>
<dbReference type="WBParaSite" id="TMUE_3000011391.1">
    <property type="protein sequence ID" value="TMUE_3000011391.1"/>
    <property type="gene ID" value="WBGene00301316"/>
</dbReference>
<evidence type="ECO:0000313" key="3">
    <source>
        <dbReference type="WBParaSite" id="TMUE_3000011391.2"/>
    </source>
</evidence>
<protein>
    <submittedName>
        <fullName evidence="2 3">Uncharacterized protein</fullName>
    </submittedName>
</protein>
<name>A0A5S6QVF9_TRIMR</name>
<dbReference type="Proteomes" id="UP000046395">
    <property type="component" value="Unassembled WGS sequence"/>
</dbReference>
<reference evidence="1" key="2">
    <citation type="submission" date="2014-03" db="EMBL/GenBank/DDBJ databases">
        <title>The whipworm genome and dual-species transcriptomics of an intimate host-pathogen interaction.</title>
        <authorList>
            <person name="Foth B.J."/>
            <person name="Tsai I.J."/>
            <person name="Reid A.J."/>
            <person name="Bancroft A.J."/>
            <person name="Nichol S."/>
            <person name="Tracey A."/>
            <person name="Holroyd N."/>
            <person name="Cotton J.A."/>
            <person name="Stanley E.J."/>
            <person name="Zarowiecki M."/>
            <person name="Liu J.Z."/>
            <person name="Huckvale T."/>
            <person name="Cooper P.J."/>
            <person name="Grencis R.K."/>
            <person name="Berriman M."/>
        </authorList>
    </citation>
    <scope>NUCLEOTIDE SEQUENCE [LARGE SCALE GENOMIC DNA]</scope>
    <source>
        <strain evidence="1">Edinburgh</strain>
    </source>
</reference>
<evidence type="ECO:0000313" key="2">
    <source>
        <dbReference type="WBParaSite" id="TMUE_3000011391.1"/>
    </source>
</evidence>
<reference evidence="2" key="3">
    <citation type="submission" date="2019-12" db="UniProtKB">
        <authorList>
            <consortium name="WormBaseParasite"/>
        </authorList>
    </citation>
    <scope>IDENTIFICATION</scope>
</reference>
<accession>A0A5S6QVF9</accession>
<organism evidence="1 2">
    <name type="scientific">Trichuris muris</name>
    <name type="common">Mouse whipworm</name>
    <dbReference type="NCBI Taxonomy" id="70415"/>
    <lineage>
        <taxon>Eukaryota</taxon>
        <taxon>Metazoa</taxon>
        <taxon>Ecdysozoa</taxon>
        <taxon>Nematoda</taxon>
        <taxon>Enoplea</taxon>
        <taxon>Dorylaimia</taxon>
        <taxon>Trichinellida</taxon>
        <taxon>Trichuridae</taxon>
        <taxon>Trichuris</taxon>
    </lineage>
</organism>
<sequence length="93" mass="10790">MEVPNWVFDPFTTPVDAEVYLQEELINLQSNEELKPRLKHGYDQFWLQKLIPISYPGLWTVRRYRSLNEEAQLLANSQSRRPAASCVVNGAGR</sequence>
<dbReference type="AlphaFoldDB" id="A0A5S6QVF9"/>
<keyword evidence="1" id="KW-1185">Reference proteome</keyword>